<evidence type="ECO:0000313" key="3">
    <source>
        <dbReference type="Proteomes" id="UP000717328"/>
    </source>
</evidence>
<dbReference type="InterPro" id="IPR040976">
    <property type="entry name" value="Pkinase_fungal"/>
</dbReference>
<dbReference type="PANTHER" id="PTHR38248">
    <property type="entry name" value="FUNK1 6"/>
    <property type="match status" value="1"/>
</dbReference>
<reference evidence="2" key="1">
    <citation type="submission" date="2021-02" db="EMBL/GenBank/DDBJ databases">
        <authorList>
            <person name="Nieuwenhuis M."/>
            <person name="Van De Peppel L.J.J."/>
        </authorList>
    </citation>
    <scope>NUCLEOTIDE SEQUENCE</scope>
    <source>
        <strain evidence="2">D49</strain>
    </source>
</reference>
<keyword evidence="3" id="KW-1185">Reference proteome</keyword>
<reference evidence="2" key="2">
    <citation type="submission" date="2021-10" db="EMBL/GenBank/DDBJ databases">
        <title>Phylogenomics reveals ancestral predisposition of the termite-cultivated fungus Termitomyces towards a domesticated lifestyle.</title>
        <authorList>
            <person name="Auxier B."/>
            <person name="Grum-Grzhimaylo A."/>
            <person name="Cardenas M.E."/>
            <person name="Lodge J.D."/>
            <person name="Laessoe T."/>
            <person name="Pedersen O."/>
            <person name="Smith M.E."/>
            <person name="Kuyper T.W."/>
            <person name="Franco-Molano E.A."/>
            <person name="Baroni T.J."/>
            <person name="Aanen D.K."/>
        </authorList>
    </citation>
    <scope>NUCLEOTIDE SEQUENCE</scope>
    <source>
        <strain evidence="2">D49</strain>
    </source>
</reference>
<name>A0A9P7K521_9AGAR</name>
<evidence type="ECO:0000259" key="1">
    <source>
        <dbReference type="Pfam" id="PF17667"/>
    </source>
</evidence>
<organism evidence="2 3">
    <name type="scientific">Sphagnurus paluster</name>
    <dbReference type="NCBI Taxonomy" id="117069"/>
    <lineage>
        <taxon>Eukaryota</taxon>
        <taxon>Fungi</taxon>
        <taxon>Dikarya</taxon>
        <taxon>Basidiomycota</taxon>
        <taxon>Agaricomycotina</taxon>
        <taxon>Agaricomycetes</taxon>
        <taxon>Agaricomycetidae</taxon>
        <taxon>Agaricales</taxon>
        <taxon>Tricholomatineae</taxon>
        <taxon>Lyophyllaceae</taxon>
        <taxon>Sphagnurus</taxon>
    </lineage>
</organism>
<dbReference type="OrthoDB" id="5569250at2759"/>
<proteinExistence type="predicted"/>
<dbReference type="AlphaFoldDB" id="A0A9P7K521"/>
<sequence>MDQVESSTAQHRTGTFPFMARDLLFDSGKPPPHLYRHDLESFFYILVWAALRYDFKLGVRLPTPERIQIWDSSMERAYNAKQSMIASMYTRDMILSHVQPQSRDRLVPWIISLARLFANGCYAQGHARNNPEWDQKTLGGWITFQKFMEALGREPRQLRPPQVDSATL</sequence>
<feature type="domain" description="Fungal-type protein kinase" evidence="1">
    <location>
        <begin position="5"/>
        <end position="49"/>
    </location>
</feature>
<dbReference type="Pfam" id="PF17667">
    <property type="entry name" value="Pkinase_fungal"/>
    <property type="match status" value="1"/>
</dbReference>
<gene>
    <name evidence="2" type="ORF">H0H81_005440</name>
</gene>
<dbReference type="EMBL" id="JABCKI010005852">
    <property type="protein sequence ID" value="KAG5637183.1"/>
    <property type="molecule type" value="Genomic_DNA"/>
</dbReference>
<dbReference type="Proteomes" id="UP000717328">
    <property type="component" value="Unassembled WGS sequence"/>
</dbReference>
<protein>
    <recommendedName>
        <fullName evidence="1">Fungal-type protein kinase domain-containing protein</fullName>
    </recommendedName>
</protein>
<comment type="caution">
    <text evidence="2">The sequence shown here is derived from an EMBL/GenBank/DDBJ whole genome shotgun (WGS) entry which is preliminary data.</text>
</comment>
<accession>A0A9P7K521</accession>
<dbReference type="PANTHER" id="PTHR38248:SF2">
    <property type="entry name" value="FUNK1 11"/>
    <property type="match status" value="1"/>
</dbReference>
<evidence type="ECO:0000313" key="2">
    <source>
        <dbReference type="EMBL" id="KAG5637183.1"/>
    </source>
</evidence>